<keyword evidence="5" id="KW-1015">Disulfide bond</keyword>
<dbReference type="Pfam" id="PF00085">
    <property type="entry name" value="Thioredoxin"/>
    <property type="match status" value="1"/>
</dbReference>
<comment type="caution">
    <text evidence="9">The sequence shown here is derived from an EMBL/GenBank/DDBJ whole genome shotgun (WGS) entry which is preliminary data.</text>
</comment>
<gene>
    <name evidence="9" type="ORF">D0Y65_013571</name>
</gene>
<feature type="domain" description="Thioredoxin" evidence="8">
    <location>
        <begin position="1"/>
        <end position="113"/>
    </location>
</feature>
<evidence type="ECO:0000256" key="3">
    <source>
        <dbReference type="ARBA" id="ARBA00022490"/>
    </source>
</evidence>
<keyword evidence="2" id="KW-0813">Transport</keyword>
<keyword evidence="3" id="KW-0963">Cytoplasm</keyword>
<dbReference type="AlphaFoldDB" id="A0A445K3W6"/>
<keyword evidence="4" id="KW-0249">Electron transport</keyword>
<dbReference type="PANTHER" id="PTHR10438">
    <property type="entry name" value="THIOREDOXIN"/>
    <property type="match status" value="1"/>
</dbReference>
<name>A0A445K3W6_GLYSO</name>
<protein>
    <submittedName>
        <fullName evidence="9">Thioredoxin H-type</fullName>
    </submittedName>
</protein>
<evidence type="ECO:0000256" key="5">
    <source>
        <dbReference type="ARBA" id="ARBA00023157"/>
    </source>
</evidence>
<dbReference type="InterPro" id="IPR017937">
    <property type="entry name" value="Thioredoxin_CS"/>
</dbReference>
<evidence type="ECO:0000256" key="7">
    <source>
        <dbReference type="ARBA" id="ARBA00038353"/>
    </source>
</evidence>
<dbReference type="SUPFAM" id="SSF52833">
    <property type="entry name" value="Thioredoxin-like"/>
    <property type="match status" value="1"/>
</dbReference>
<dbReference type="PRINTS" id="PR00421">
    <property type="entry name" value="THIOREDOXIN"/>
</dbReference>
<organism evidence="9 10">
    <name type="scientific">Glycine soja</name>
    <name type="common">Wild soybean</name>
    <dbReference type="NCBI Taxonomy" id="3848"/>
    <lineage>
        <taxon>Eukaryota</taxon>
        <taxon>Viridiplantae</taxon>
        <taxon>Streptophyta</taxon>
        <taxon>Embryophyta</taxon>
        <taxon>Tracheophyta</taxon>
        <taxon>Spermatophyta</taxon>
        <taxon>Magnoliopsida</taxon>
        <taxon>eudicotyledons</taxon>
        <taxon>Gunneridae</taxon>
        <taxon>Pentapetalae</taxon>
        <taxon>rosids</taxon>
        <taxon>fabids</taxon>
        <taxon>Fabales</taxon>
        <taxon>Fabaceae</taxon>
        <taxon>Papilionoideae</taxon>
        <taxon>50 kb inversion clade</taxon>
        <taxon>NPAAA clade</taxon>
        <taxon>indigoferoid/millettioid clade</taxon>
        <taxon>Phaseoleae</taxon>
        <taxon>Glycine</taxon>
        <taxon>Glycine subgen. Soja</taxon>
    </lineage>
</organism>
<dbReference type="InterPro" id="IPR036249">
    <property type="entry name" value="Thioredoxin-like_sf"/>
</dbReference>
<evidence type="ECO:0000256" key="6">
    <source>
        <dbReference type="ARBA" id="ARBA00023284"/>
    </source>
</evidence>
<evidence type="ECO:0000313" key="9">
    <source>
        <dbReference type="EMBL" id="RZC05493.1"/>
    </source>
</evidence>
<dbReference type="EMBL" id="QZWG01000006">
    <property type="protein sequence ID" value="RZC05493.1"/>
    <property type="molecule type" value="Genomic_DNA"/>
</dbReference>
<keyword evidence="10" id="KW-1185">Reference proteome</keyword>
<dbReference type="GO" id="GO:0005737">
    <property type="term" value="C:cytoplasm"/>
    <property type="evidence" value="ECO:0007669"/>
    <property type="project" value="UniProtKB-SubCell"/>
</dbReference>
<dbReference type="PANTHER" id="PTHR10438:SF453">
    <property type="entry name" value="THIOREDOXIN H4-RELATED"/>
    <property type="match status" value="1"/>
</dbReference>
<keyword evidence="6" id="KW-0676">Redox-active center</keyword>
<dbReference type="GO" id="GO:0015035">
    <property type="term" value="F:protein-disulfide reductase activity"/>
    <property type="evidence" value="ECO:0007669"/>
    <property type="project" value="InterPro"/>
</dbReference>
<comment type="subcellular location">
    <subcellularLocation>
        <location evidence="1">Cytoplasm</location>
    </subcellularLocation>
</comment>
<accession>A0A445K3W6</accession>
<dbReference type="PROSITE" id="PS00194">
    <property type="entry name" value="THIOREDOXIN_1"/>
    <property type="match status" value="1"/>
</dbReference>
<evidence type="ECO:0000313" key="10">
    <source>
        <dbReference type="Proteomes" id="UP000289340"/>
    </source>
</evidence>
<evidence type="ECO:0000256" key="4">
    <source>
        <dbReference type="ARBA" id="ARBA00022982"/>
    </source>
</evidence>
<dbReference type="NCBIfam" id="TIGR01068">
    <property type="entry name" value="thioredoxin"/>
    <property type="match status" value="1"/>
</dbReference>
<dbReference type="GO" id="GO:0016671">
    <property type="term" value="F:oxidoreductase activity, acting on a sulfur group of donors, disulfide as acceptor"/>
    <property type="evidence" value="ECO:0007669"/>
    <property type="project" value="UniProtKB-ARBA"/>
</dbReference>
<dbReference type="Gene3D" id="3.40.30.10">
    <property type="entry name" value="Glutaredoxin"/>
    <property type="match status" value="1"/>
</dbReference>
<comment type="similarity">
    <text evidence="7">Belongs to the thioredoxin family. Plant H-type subfamily.</text>
</comment>
<sequence>MAEEGQVIGVHSVEEWKEHLKKGEESKKLIVVDFTASWCGPCRFIAPILAEFAKKLPNVTFLKVDVDELETVSKEWGIEAMPTFLFLKEGKLVDKVVGAKKEELQLTIAKHAAIAAA</sequence>
<dbReference type="InterPro" id="IPR013766">
    <property type="entry name" value="Thioredoxin_domain"/>
</dbReference>
<proteinExistence type="inferred from homology"/>
<reference evidence="9 10" key="1">
    <citation type="submission" date="2018-09" db="EMBL/GenBank/DDBJ databases">
        <title>A high-quality reference genome of wild soybean provides a powerful tool to mine soybean genomes.</title>
        <authorList>
            <person name="Xie M."/>
            <person name="Chung C.Y.L."/>
            <person name="Li M.-W."/>
            <person name="Wong F.-L."/>
            <person name="Chan T.-F."/>
            <person name="Lam H.-M."/>
        </authorList>
    </citation>
    <scope>NUCLEOTIDE SEQUENCE [LARGE SCALE GENOMIC DNA]</scope>
    <source>
        <strain evidence="10">cv. W05</strain>
        <tissue evidence="9">Hypocotyl of etiolated seedlings</tissue>
    </source>
</reference>
<dbReference type="InterPro" id="IPR005746">
    <property type="entry name" value="Thioredoxin"/>
</dbReference>
<dbReference type="CDD" id="cd02947">
    <property type="entry name" value="TRX_family"/>
    <property type="match status" value="1"/>
</dbReference>
<evidence type="ECO:0000256" key="1">
    <source>
        <dbReference type="ARBA" id="ARBA00004496"/>
    </source>
</evidence>
<evidence type="ECO:0000256" key="2">
    <source>
        <dbReference type="ARBA" id="ARBA00022448"/>
    </source>
</evidence>
<dbReference type="FunFam" id="3.40.30.10:FF:000104">
    <property type="entry name" value="Thioredoxin"/>
    <property type="match status" value="1"/>
</dbReference>
<dbReference type="InterPro" id="IPR050620">
    <property type="entry name" value="Thioredoxin_H-type-like"/>
</dbReference>
<dbReference type="PROSITE" id="PS51352">
    <property type="entry name" value="THIOREDOXIN_2"/>
    <property type="match status" value="1"/>
</dbReference>
<evidence type="ECO:0000259" key="8">
    <source>
        <dbReference type="PROSITE" id="PS51352"/>
    </source>
</evidence>
<dbReference type="Gramene" id="XM_028378947.1">
    <property type="protein sequence ID" value="XP_028234748.1"/>
    <property type="gene ID" value="LOC114414627"/>
</dbReference>
<dbReference type="Proteomes" id="UP000289340">
    <property type="component" value="Chromosome 6"/>
</dbReference>
<dbReference type="SMR" id="A0A445K3W6"/>